<dbReference type="KEGG" id="ypac:CEW88_23715"/>
<organism evidence="2 3">
    <name type="scientific">Alloyangia pacifica</name>
    <dbReference type="NCBI Taxonomy" id="311180"/>
    <lineage>
        <taxon>Bacteria</taxon>
        <taxon>Pseudomonadati</taxon>
        <taxon>Pseudomonadota</taxon>
        <taxon>Alphaproteobacteria</taxon>
        <taxon>Rhodobacterales</taxon>
        <taxon>Roseobacteraceae</taxon>
        <taxon>Alloyangia</taxon>
    </lineage>
</organism>
<gene>
    <name evidence="2" type="ORF">CEW88_23715</name>
</gene>
<dbReference type="InterPro" id="IPR011010">
    <property type="entry name" value="DNA_brk_join_enz"/>
</dbReference>
<sequence>MGQRPESNSQRYTRQVTDEFLTERSKVGQMTPELLLIFADGTPEILRRVAAGLAKVSPGDPDLPIIHAVYHQLAQSSSTRSGGAGPGKGRKPVYSLPLEEVPERLLNCIGNSRHGDRLRRDLTYALREILGAARRSGMPEELTRDALSAYLSELETRDISAKTLERKLKDVRSLGELFALEASIQILIERELQGANLAGKHEPSKRHAAFRAAPLSPLDYARLAHVASKEAFSTSGNRQTVQKLFITAAALALLSFIPERVSDILGAVVGKDVTRDARGWSSEYFSRKSNVDRTFEHLPDQLTPFLDDLILLGAEPGARGCDLARLYKHRVSLGSPLFAKINLVDPYSGGRIFELTKERSGHGPHAARNAMTDYLAEIGAAPEDVLDLLGHKNIATSRKHYAVRADAHQRKRTLLVVDHLREALSDDGVFRLPTGQLIDLNRISREIERTNGIIRTP</sequence>
<dbReference type="InterPro" id="IPR013762">
    <property type="entry name" value="Integrase-like_cat_sf"/>
</dbReference>
<dbReference type="GO" id="GO:0015074">
    <property type="term" value="P:DNA integration"/>
    <property type="evidence" value="ECO:0007669"/>
    <property type="project" value="InterPro"/>
</dbReference>
<evidence type="ECO:0000313" key="2">
    <source>
        <dbReference type="EMBL" id="AWI86773.1"/>
    </source>
</evidence>
<dbReference type="AlphaFoldDB" id="A0A2U8HLY5"/>
<dbReference type="GO" id="GO:0003677">
    <property type="term" value="F:DNA binding"/>
    <property type="evidence" value="ECO:0007669"/>
    <property type="project" value="InterPro"/>
</dbReference>
<accession>A0A2U8HLY5</accession>
<evidence type="ECO:0000313" key="3">
    <source>
        <dbReference type="Proteomes" id="UP000244915"/>
    </source>
</evidence>
<reference evidence="2 3" key="1">
    <citation type="submission" date="2017-06" db="EMBL/GenBank/DDBJ databases">
        <title>Yangia sp. YSBP01 complete genome sequence.</title>
        <authorList>
            <person name="Woo J.-H."/>
            <person name="Kim H.-S."/>
        </authorList>
    </citation>
    <scope>NUCLEOTIDE SEQUENCE [LARGE SCALE GENOMIC DNA]</scope>
    <source>
        <strain evidence="2 3">YSBP01</strain>
        <plasmid evidence="2 3">unnamed4</plasmid>
    </source>
</reference>
<proteinExistence type="predicted"/>
<keyword evidence="1" id="KW-0233">DNA recombination</keyword>
<evidence type="ECO:0008006" key="4">
    <source>
        <dbReference type="Google" id="ProtNLM"/>
    </source>
</evidence>
<dbReference type="SUPFAM" id="SSF56349">
    <property type="entry name" value="DNA breaking-rejoining enzymes"/>
    <property type="match status" value="1"/>
</dbReference>
<dbReference type="Gene3D" id="1.10.443.10">
    <property type="entry name" value="Intergrase catalytic core"/>
    <property type="match status" value="1"/>
</dbReference>
<dbReference type="EMBL" id="CP022194">
    <property type="protein sequence ID" value="AWI86773.1"/>
    <property type="molecule type" value="Genomic_DNA"/>
</dbReference>
<evidence type="ECO:0000256" key="1">
    <source>
        <dbReference type="ARBA" id="ARBA00023172"/>
    </source>
</evidence>
<keyword evidence="2" id="KW-0614">Plasmid</keyword>
<dbReference type="GO" id="GO:0006310">
    <property type="term" value="P:DNA recombination"/>
    <property type="evidence" value="ECO:0007669"/>
    <property type="project" value="UniProtKB-KW"/>
</dbReference>
<name>A0A2U8HLY5_9RHOB</name>
<protein>
    <recommendedName>
        <fullName evidence="4">Tyr recombinase domain-containing protein</fullName>
    </recommendedName>
</protein>
<dbReference type="Proteomes" id="UP000244915">
    <property type="component" value="Plasmid unnamed4"/>
</dbReference>
<geneLocation type="plasmid" evidence="2 3">
    <name>unnamed4</name>
</geneLocation>